<dbReference type="InterPro" id="IPR007138">
    <property type="entry name" value="ABM_dom"/>
</dbReference>
<dbReference type="EMBL" id="RJKN01000005">
    <property type="protein sequence ID" value="ROP42971.1"/>
    <property type="molecule type" value="Genomic_DNA"/>
</dbReference>
<keyword evidence="4" id="KW-1185">Reference proteome</keyword>
<comment type="caution">
    <text evidence="3">The sequence shown here is derived from an EMBL/GenBank/DDBJ whole genome shotgun (WGS) entry which is preliminary data.</text>
</comment>
<sequence>MPHADRPDDVVPPATTPEPVTVATTRVADPGQRLEMMTWVSAGARLAESAPGFLGAGWVRGAVDSREWHMLYRFADEDALARWEGSPERLWWLAGAPGTVRPTRTERRTGIEGWFDAADGVVVGAEGLADRPRRPPRWRQALVIYSVFLPLSLLVNLTLGAAIADHVPLWLRVVVTTTLMTPVMTYLALPWATRRLQWFLDAEPPPWRRRRPS</sequence>
<dbReference type="Pfam" id="PF03992">
    <property type="entry name" value="ABM"/>
    <property type="match status" value="1"/>
</dbReference>
<accession>A0A3N1HKI8</accession>
<evidence type="ECO:0000313" key="4">
    <source>
        <dbReference type="Proteomes" id="UP000276232"/>
    </source>
</evidence>
<evidence type="ECO:0000313" key="3">
    <source>
        <dbReference type="EMBL" id="ROP42971.1"/>
    </source>
</evidence>
<dbReference type="PANTHER" id="PTHR40057:SF1">
    <property type="entry name" value="SLR1162 PROTEIN"/>
    <property type="match status" value="1"/>
</dbReference>
<dbReference type="InParanoid" id="A0A3N1HKI8"/>
<feature type="transmembrane region" description="Helical" evidence="1">
    <location>
        <begin position="169"/>
        <end position="189"/>
    </location>
</feature>
<protein>
    <recommendedName>
        <fullName evidence="2">ABM domain-containing protein</fullName>
    </recommendedName>
</protein>
<keyword evidence="1" id="KW-1133">Transmembrane helix</keyword>
<proteinExistence type="predicted"/>
<dbReference type="AlphaFoldDB" id="A0A3N1HKI8"/>
<evidence type="ECO:0000256" key="1">
    <source>
        <dbReference type="SAM" id="Phobius"/>
    </source>
</evidence>
<keyword evidence="1" id="KW-0472">Membrane</keyword>
<dbReference type="InterPro" id="IPR011008">
    <property type="entry name" value="Dimeric_a/b-barrel"/>
</dbReference>
<dbReference type="InterPro" id="IPR038762">
    <property type="entry name" value="ABM_predict"/>
</dbReference>
<gene>
    <name evidence="3" type="ORF">EDC03_2263</name>
</gene>
<keyword evidence="1" id="KW-0812">Transmembrane</keyword>
<dbReference type="Proteomes" id="UP000276232">
    <property type="component" value="Unassembled WGS sequence"/>
</dbReference>
<name>A0A3N1HKI8_9ACTN</name>
<feature type="domain" description="ABM" evidence="2">
    <location>
        <begin position="20"/>
        <end position="88"/>
    </location>
</feature>
<dbReference type="PANTHER" id="PTHR40057">
    <property type="entry name" value="SLR1162 PROTEIN"/>
    <property type="match status" value="1"/>
</dbReference>
<organism evidence="3 4">
    <name type="scientific">Pseudokineococcus lusitanus</name>
    <dbReference type="NCBI Taxonomy" id="763993"/>
    <lineage>
        <taxon>Bacteria</taxon>
        <taxon>Bacillati</taxon>
        <taxon>Actinomycetota</taxon>
        <taxon>Actinomycetes</taxon>
        <taxon>Kineosporiales</taxon>
        <taxon>Kineosporiaceae</taxon>
        <taxon>Pseudokineococcus</taxon>
    </lineage>
</organism>
<dbReference type="SUPFAM" id="SSF54909">
    <property type="entry name" value="Dimeric alpha+beta barrel"/>
    <property type="match status" value="1"/>
</dbReference>
<reference evidence="3 4" key="1">
    <citation type="journal article" date="2015" name="Stand. Genomic Sci.">
        <title>Genomic Encyclopedia of Bacterial and Archaeal Type Strains, Phase III: the genomes of soil and plant-associated and newly described type strains.</title>
        <authorList>
            <person name="Whitman W.B."/>
            <person name="Woyke T."/>
            <person name="Klenk H.P."/>
            <person name="Zhou Y."/>
            <person name="Lilburn T.G."/>
            <person name="Beck B.J."/>
            <person name="De Vos P."/>
            <person name="Vandamme P."/>
            <person name="Eisen J.A."/>
            <person name="Garrity G."/>
            <person name="Hugenholtz P."/>
            <person name="Kyrpides N.C."/>
        </authorList>
    </citation>
    <scope>NUCLEOTIDE SEQUENCE [LARGE SCALE GENOMIC DNA]</scope>
    <source>
        <strain evidence="3 4">CECT 7306</strain>
    </source>
</reference>
<dbReference type="Gene3D" id="3.30.70.100">
    <property type="match status" value="1"/>
</dbReference>
<evidence type="ECO:0000259" key="2">
    <source>
        <dbReference type="Pfam" id="PF03992"/>
    </source>
</evidence>
<feature type="transmembrane region" description="Helical" evidence="1">
    <location>
        <begin position="141"/>
        <end position="163"/>
    </location>
</feature>